<dbReference type="EMBL" id="BK015894">
    <property type="protein sequence ID" value="DAD72099.1"/>
    <property type="molecule type" value="Genomic_DNA"/>
</dbReference>
<sequence>MEREAKKTPAPEGENWLEQYTCLVLTGKITACRKVRTLCAVLLDKLRHPEKYRPWVFDEALANHHIEFVERFCKQPQGKLGAPLRLELFQKARWQAIFGFVDAHTGLRQYQECMIVEGRKNGKTTECAGIEIDLLVNDGEGAPEIYSIATKREQAAKSFNACVNMRKQSPELAAAIRKRQSDLYYPYNLGFITALASATNTLDGLNAHGVLVDELAAIKNRAIYDDMKQSMSAREQPLLFSISTNGFVRESIFDAQYEYAAGVIDGSIDDDTFLAWIYELDERDEYRSEKMWIKANPGLGTIKKVDYLRRMVKKADADPSFLPTVLVKDFNLKENAATSWLTWAECSNPETFSIAFDYAIGGMDAADSIDLAAATAICQRPGDPKIYRRSMYWLPQSVLDADAAAGNRRERDSVPYSLWVKRGLMRAVPGNKVDKQVMLDWFMELRDEDDLYVRYIGYDPWHIDDSLLDRFKAEFGEQCMIPVRQGTLSLSQPMKDLKADLGAGLVVDNNNPIDKWCMVNTEVRTDINGNIQPVKITDSRRRIDGTVALICAYKVLQDHYDDYVTMNEEA</sequence>
<accession>A0A8S5LQI0</accession>
<dbReference type="PANTHER" id="PTHR41287:SF1">
    <property type="entry name" value="PROTEIN YMFN"/>
    <property type="match status" value="1"/>
</dbReference>
<feature type="domain" description="Terminase large subunit-like endonuclease" evidence="2">
    <location>
        <begin position="268"/>
        <end position="554"/>
    </location>
</feature>
<dbReference type="InterPro" id="IPR046461">
    <property type="entry name" value="TerL_ATPase"/>
</dbReference>
<dbReference type="Gene3D" id="3.40.50.300">
    <property type="entry name" value="P-loop containing nucleotide triphosphate hydrolases"/>
    <property type="match status" value="1"/>
</dbReference>
<organism evidence="3">
    <name type="scientific">Myoviridae sp. ctOyc4</name>
    <dbReference type="NCBI Taxonomy" id="2827606"/>
    <lineage>
        <taxon>Viruses</taxon>
        <taxon>Duplodnaviria</taxon>
        <taxon>Heunggongvirae</taxon>
        <taxon>Uroviricota</taxon>
        <taxon>Caudoviricetes</taxon>
    </lineage>
</organism>
<dbReference type="InterPro" id="IPR046462">
    <property type="entry name" value="TerL_nuclease"/>
</dbReference>
<evidence type="ECO:0000259" key="2">
    <source>
        <dbReference type="Pfam" id="PF20441"/>
    </source>
</evidence>
<evidence type="ECO:0000313" key="3">
    <source>
        <dbReference type="EMBL" id="DAD72099.1"/>
    </source>
</evidence>
<dbReference type="Pfam" id="PF03354">
    <property type="entry name" value="TerL_ATPase"/>
    <property type="match status" value="1"/>
</dbReference>
<name>A0A8S5LQI0_9CAUD</name>
<feature type="domain" description="Terminase large subunit-like ATPase" evidence="1">
    <location>
        <begin position="89"/>
        <end position="260"/>
    </location>
</feature>
<dbReference type="InterPro" id="IPR005021">
    <property type="entry name" value="Terminase_largesu-like"/>
</dbReference>
<dbReference type="GO" id="GO:0004519">
    <property type="term" value="F:endonuclease activity"/>
    <property type="evidence" value="ECO:0007669"/>
    <property type="project" value="InterPro"/>
</dbReference>
<reference evidence="3" key="1">
    <citation type="journal article" date="2021" name="Proc. Natl. Acad. Sci. U.S.A.">
        <title>A Catalog of Tens of Thousands of Viruses from Human Metagenomes Reveals Hidden Associations with Chronic Diseases.</title>
        <authorList>
            <person name="Tisza M.J."/>
            <person name="Buck C.B."/>
        </authorList>
    </citation>
    <scope>NUCLEOTIDE SEQUENCE</scope>
    <source>
        <strain evidence="3">CtOyc4</strain>
    </source>
</reference>
<proteinExistence type="predicted"/>
<dbReference type="InterPro" id="IPR027417">
    <property type="entry name" value="P-loop_NTPase"/>
</dbReference>
<evidence type="ECO:0000259" key="1">
    <source>
        <dbReference type="Pfam" id="PF03354"/>
    </source>
</evidence>
<dbReference type="Pfam" id="PF20441">
    <property type="entry name" value="TerL_nuclease"/>
    <property type="match status" value="1"/>
</dbReference>
<dbReference type="PANTHER" id="PTHR41287">
    <property type="match status" value="1"/>
</dbReference>
<protein>
    <submittedName>
        <fullName evidence="3">Large Terminase</fullName>
    </submittedName>
</protein>